<accession>A0A182D407</accession>
<name>A0A182D407_BLAVI</name>
<organism evidence="1">
    <name type="scientific">Blastochloris viridis</name>
    <name type="common">Rhodopseudomonas viridis</name>
    <dbReference type="NCBI Taxonomy" id="1079"/>
    <lineage>
        <taxon>Bacteria</taxon>
        <taxon>Pseudomonadati</taxon>
        <taxon>Pseudomonadota</taxon>
        <taxon>Alphaproteobacteria</taxon>
        <taxon>Hyphomicrobiales</taxon>
        <taxon>Blastochloridaceae</taxon>
        <taxon>Blastochloris</taxon>
    </lineage>
</organism>
<dbReference type="AlphaFoldDB" id="A0A182D407"/>
<protein>
    <submittedName>
        <fullName evidence="1">Uncharacterized protein</fullName>
    </submittedName>
</protein>
<proteinExistence type="predicted"/>
<reference evidence="1" key="1">
    <citation type="journal article" date="2015" name="Genome Announc.">
        <title>Complete Genome Sequence of the Bacteriochlorophyll b-Producing Photosynthetic Bacterium Blastochloris viridis.</title>
        <authorList>
            <person name="Tsukatani Y."/>
            <person name="Hirose Y."/>
            <person name="Harada J."/>
            <person name="Misawa N."/>
            <person name="Mori K."/>
            <person name="Inoue K."/>
            <person name="Tamiaki H."/>
        </authorList>
    </citation>
    <scope>NUCLEOTIDE SEQUENCE [LARGE SCALE GENOMIC DNA]</scope>
    <source>
        <strain evidence="1">DSM 133</strain>
    </source>
</reference>
<evidence type="ECO:0000313" key="1">
    <source>
        <dbReference type="EMBL" id="BAS00247.1"/>
    </source>
</evidence>
<dbReference type="EMBL" id="AP014854">
    <property type="protein sequence ID" value="BAS00247.1"/>
    <property type="molecule type" value="Genomic_DNA"/>
</dbReference>
<gene>
    <name evidence="1" type="ORF">BV133_2653</name>
</gene>
<sequence>MVFYLLPHPERCLTLDLMDGSTIDLCAGCARTIDAEQR</sequence>